<feature type="domain" description="Amidohydrolase 3" evidence="1">
    <location>
        <begin position="50"/>
        <end position="543"/>
    </location>
</feature>
<dbReference type="PANTHER" id="PTHR22642:SF2">
    <property type="entry name" value="PROTEIN LONG AFTER FAR-RED 3"/>
    <property type="match status" value="1"/>
</dbReference>
<dbReference type="Gene3D" id="2.30.40.10">
    <property type="entry name" value="Urease, subunit C, domain 1"/>
    <property type="match status" value="1"/>
</dbReference>
<protein>
    <submittedName>
        <fullName evidence="2">Amidohydrolase</fullName>
    </submittedName>
</protein>
<dbReference type="CDD" id="cd01300">
    <property type="entry name" value="YtcJ_like"/>
    <property type="match status" value="1"/>
</dbReference>
<dbReference type="Gene3D" id="3.10.310.70">
    <property type="match status" value="1"/>
</dbReference>
<organism evidence="2 3">
    <name type="scientific">Streptomyces carpinensis</name>
    <dbReference type="NCBI Taxonomy" id="66369"/>
    <lineage>
        <taxon>Bacteria</taxon>
        <taxon>Bacillati</taxon>
        <taxon>Actinomycetota</taxon>
        <taxon>Actinomycetes</taxon>
        <taxon>Kitasatosporales</taxon>
        <taxon>Streptomycetaceae</taxon>
        <taxon>Streptomyces</taxon>
    </lineage>
</organism>
<dbReference type="Pfam" id="PF07969">
    <property type="entry name" value="Amidohydro_3"/>
    <property type="match status" value="1"/>
</dbReference>
<reference evidence="2 3" key="1">
    <citation type="submission" date="2024-06" db="EMBL/GenBank/DDBJ databases">
        <title>The Natural Products Discovery Center: Release of the First 8490 Sequenced Strains for Exploring Actinobacteria Biosynthetic Diversity.</title>
        <authorList>
            <person name="Kalkreuter E."/>
            <person name="Kautsar S.A."/>
            <person name="Yang D."/>
            <person name="Bader C.D."/>
            <person name="Teijaro C.N."/>
            <person name="Fluegel L."/>
            <person name="Davis C.M."/>
            <person name="Simpson J.R."/>
            <person name="Lauterbach L."/>
            <person name="Steele A.D."/>
            <person name="Gui C."/>
            <person name="Meng S."/>
            <person name="Li G."/>
            <person name="Viehrig K."/>
            <person name="Ye F."/>
            <person name="Su P."/>
            <person name="Kiefer A.F."/>
            <person name="Nichols A."/>
            <person name="Cepeda A.J."/>
            <person name="Yan W."/>
            <person name="Fan B."/>
            <person name="Jiang Y."/>
            <person name="Adhikari A."/>
            <person name="Zheng C.-J."/>
            <person name="Schuster L."/>
            <person name="Cowan T.M."/>
            <person name="Smanski M.J."/>
            <person name="Chevrette M.G."/>
            <person name="De Carvalho L.P.S."/>
            <person name="Shen B."/>
        </authorList>
    </citation>
    <scope>NUCLEOTIDE SEQUENCE [LARGE SCALE GENOMIC DNA]</scope>
    <source>
        <strain evidence="2 3">NPDC000634</strain>
    </source>
</reference>
<accession>A0ABV1W9Q8</accession>
<proteinExistence type="predicted"/>
<dbReference type="SUPFAM" id="SSF51338">
    <property type="entry name" value="Composite domain of metallo-dependent hydrolases"/>
    <property type="match status" value="1"/>
</dbReference>
<dbReference type="Gene3D" id="3.20.20.140">
    <property type="entry name" value="Metal-dependent hydrolases"/>
    <property type="match status" value="1"/>
</dbReference>
<comment type="caution">
    <text evidence="2">The sequence shown here is derived from an EMBL/GenBank/DDBJ whole genome shotgun (WGS) entry which is preliminary data.</text>
</comment>
<dbReference type="Proteomes" id="UP001458415">
    <property type="component" value="Unassembled WGS sequence"/>
</dbReference>
<name>A0ABV1W9Q8_9ACTN</name>
<evidence type="ECO:0000259" key="1">
    <source>
        <dbReference type="Pfam" id="PF07969"/>
    </source>
</evidence>
<dbReference type="SUPFAM" id="SSF51556">
    <property type="entry name" value="Metallo-dependent hydrolases"/>
    <property type="match status" value="1"/>
</dbReference>
<dbReference type="InterPro" id="IPR032466">
    <property type="entry name" value="Metal_Hydrolase"/>
</dbReference>
<sequence length="548" mass="58799">MTHADLVFTNGPVWTGDAARSWATAIAVRGGRITAVGHDEVRELVGPRTELVDLHGRLLVPGFQDAHVHPVFAGLTMLSCDLASYETAEEYAAAIARYAAANPDRPWITGGGWSFPAFPGGLPTREQLDTVVPDRPAYLTVRDAHSAWANSRALEIAGITRDTHDPVGGRIERDADGNPTGVLHEQAMALVGDLAPHPTEDDLMRGLLAGQAHLHSLGITAWQDAIVGAYGGWPDQLGTYLEAARTGVLTARVRGALWWDRERGLEQIGDLLDRRAKGTVGRFTAGSVKIMQDGVPENFTAALSEPYLDGCGCVTSNRGLSMVDPELLREAVVRLHAEGFQVHFHAIGDRAVTEVLDAVEAARAAGGCLDLRHHAAHLQVVDPRDLPRFRTLGVAANMQPLWAAHEQQMDEMCIPFLGEKRAAWQYPFGALLREGAVLAAGSDWMVSSPDPMHGIHVAVNRTAPDADPTTPVFLPHQRLDLGSALAAYTAGSAYVNHLDGTGSIAVGKLADLTVLDRNPFDGPAHEIAHTRALLTYVEGERVHAAADA</sequence>
<dbReference type="InterPro" id="IPR033932">
    <property type="entry name" value="YtcJ-like"/>
</dbReference>
<keyword evidence="3" id="KW-1185">Reference proteome</keyword>
<dbReference type="PANTHER" id="PTHR22642">
    <property type="entry name" value="IMIDAZOLONEPROPIONASE"/>
    <property type="match status" value="1"/>
</dbReference>
<dbReference type="InterPro" id="IPR013108">
    <property type="entry name" value="Amidohydro_3"/>
</dbReference>
<dbReference type="InterPro" id="IPR011059">
    <property type="entry name" value="Metal-dep_hydrolase_composite"/>
</dbReference>
<evidence type="ECO:0000313" key="2">
    <source>
        <dbReference type="EMBL" id="MER6980935.1"/>
    </source>
</evidence>
<dbReference type="EMBL" id="JBEPCU010000654">
    <property type="protein sequence ID" value="MER6980935.1"/>
    <property type="molecule type" value="Genomic_DNA"/>
</dbReference>
<evidence type="ECO:0000313" key="3">
    <source>
        <dbReference type="Proteomes" id="UP001458415"/>
    </source>
</evidence>
<gene>
    <name evidence="2" type="ORF">ABT317_29180</name>
</gene>